<dbReference type="AlphaFoldDB" id="A0A0E9SHW9"/>
<accession>A0A0E9SHW9</accession>
<evidence type="ECO:0000313" key="1">
    <source>
        <dbReference type="EMBL" id="JAH40969.1"/>
    </source>
</evidence>
<reference evidence="1" key="1">
    <citation type="submission" date="2014-11" db="EMBL/GenBank/DDBJ databases">
        <authorList>
            <person name="Amaro Gonzalez C."/>
        </authorList>
    </citation>
    <scope>NUCLEOTIDE SEQUENCE</scope>
</reference>
<protein>
    <submittedName>
        <fullName evidence="1">Uncharacterized protein</fullName>
    </submittedName>
</protein>
<reference evidence="1" key="2">
    <citation type="journal article" date="2015" name="Fish Shellfish Immunol.">
        <title>Early steps in the European eel (Anguilla anguilla)-Vibrio vulnificus interaction in the gills: Role of the RtxA13 toxin.</title>
        <authorList>
            <person name="Callol A."/>
            <person name="Pajuelo D."/>
            <person name="Ebbesson L."/>
            <person name="Teles M."/>
            <person name="MacKenzie S."/>
            <person name="Amaro C."/>
        </authorList>
    </citation>
    <scope>NUCLEOTIDE SEQUENCE</scope>
</reference>
<sequence length="30" mass="3216">MCTMASGIGCHLFDFTYGILSAAPQIDQHS</sequence>
<organism evidence="1">
    <name type="scientific">Anguilla anguilla</name>
    <name type="common">European freshwater eel</name>
    <name type="synonym">Muraena anguilla</name>
    <dbReference type="NCBI Taxonomy" id="7936"/>
    <lineage>
        <taxon>Eukaryota</taxon>
        <taxon>Metazoa</taxon>
        <taxon>Chordata</taxon>
        <taxon>Craniata</taxon>
        <taxon>Vertebrata</taxon>
        <taxon>Euteleostomi</taxon>
        <taxon>Actinopterygii</taxon>
        <taxon>Neopterygii</taxon>
        <taxon>Teleostei</taxon>
        <taxon>Anguilliformes</taxon>
        <taxon>Anguillidae</taxon>
        <taxon>Anguilla</taxon>
    </lineage>
</organism>
<proteinExistence type="predicted"/>
<name>A0A0E9SHW9_ANGAN</name>
<dbReference type="EMBL" id="GBXM01067608">
    <property type="protein sequence ID" value="JAH40969.1"/>
    <property type="molecule type" value="Transcribed_RNA"/>
</dbReference>